<keyword evidence="3" id="KW-1185">Reference proteome</keyword>
<evidence type="ECO:0000313" key="3">
    <source>
        <dbReference type="Proteomes" id="UP000184529"/>
    </source>
</evidence>
<keyword evidence="1" id="KW-0472">Membrane</keyword>
<organism evidence="2 3">
    <name type="scientific">Desulfofundulus thermosubterraneus DSM 16057</name>
    <dbReference type="NCBI Taxonomy" id="1121432"/>
    <lineage>
        <taxon>Bacteria</taxon>
        <taxon>Bacillati</taxon>
        <taxon>Bacillota</taxon>
        <taxon>Clostridia</taxon>
        <taxon>Eubacteriales</taxon>
        <taxon>Peptococcaceae</taxon>
        <taxon>Desulfofundulus</taxon>
    </lineage>
</organism>
<reference evidence="3" key="1">
    <citation type="submission" date="2016-11" db="EMBL/GenBank/DDBJ databases">
        <authorList>
            <person name="Varghese N."/>
            <person name="Submissions S."/>
        </authorList>
    </citation>
    <scope>NUCLEOTIDE SEQUENCE [LARGE SCALE GENOMIC DNA]</scope>
    <source>
        <strain evidence="3">DSM 16057</strain>
    </source>
</reference>
<dbReference type="Proteomes" id="UP000184529">
    <property type="component" value="Unassembled WGS sequence"/>
</dbReference>
<feature type="transmembrane region" description="Helical" evidence="1">
    <location>
        <begin position="36"/>
        <end position="58"/>
    </location>
</feature>
<sequence length="83" mass="8976">MCVVSHSASVLLVEFFLSCAADLVMVGVRGSVPPPAVMLFPFAVIPATLFAVFLACCFSPRVAVKYRLGYFEAKESVLDFTKP</sequence>
<evidence type="ECO:0000256" key="1">
    <source>
        <dbReference type="SAM" id="Phobius"/>
    </source>
</evidence>
<protein>
    <submittedName>
        <fullName evidence="2">Uncharacterized protein</fullName>
    </submittedName>
</protein>
<name>A0A1M6H166_9FIRM</name>
<accession>A0A1M6H166</accession>
<proteinExistence type="predicted"/>
<gene>
    <name evidence="2" type="ORF">SAMN02745219_01882</name>
</gene>
<dbReference type="EMBL" id="FQZM01000021">
    <property type="protein sequence ID" value="SHJ15875.1"/>
    <property type="molecule type" value="Genomic_DNA"/>
</dbReference>
<dbReference type="STRING" id="1121432.SAMN02745219_01882"/>
<keyword evidence="1" id="KW-1133">Transmembrane helix</keyword>
<evidence type="ECO:0000313" key="2">
    <source>
        <dbReference type="EMBL" id="SHJ15875.1"/>
    </source>
</evidence>
<dbReference type="AlphaFoldDB" id="A0A1M6H166"/>
<keyword evidence="1" id="KW-0812">Transmembrane</keyword>